<keyword evidence="1" id="KW-0175">Coiled coil</keyword>
<gene>
    <name evidence="2" type="ORF">HZU72_07235</name>
</gene>
<reference evidence="2 3" key="1">
    <citation type="submission" date="2020-07" db="EMBL/GenBank/DDBJ databases">
        <title>Halomonas sp. QX-2 draft genome sequence.</title>
        <authorList>
            <person name="Qiu X."/>
        </authorList>
    </citation>
    <scope>NUCLEOTIDE SEQUENCE [LARGE SCALE GENOMIC DNA]</scope>
    <source>
        <strain evidence="2 3">QX-2</strain>
    </source>
</reference>
<evidence type="ECO:0000313" key="2">
    <source>
        <dbReference type="EMBL" id="NYT72220.1"/>
    </source>
</evidence>
<dbReference type="AlphaFoldDB" id="A0A7Z0N5Y3"/>
<evidence type="ECO:0000313" key="3">
    <source>
        <dbReference type="Proteomes" id="UP000520876"/>
    </source>
</evidence>
<dbReference type="Proteomes" id="UP000520876">
    <property type="component" value="Unassembled WGS sequence"/>
</dbReference>
<name>A0A7Z0N5Y3_9GAMM</name>
<keyword evidence="3" id="KW-1185">Reference proteome</keyword>
<feature type="coiled-coil region" evidence="1">
    <location>
        <begin position="735"/>
        <end position="762"/>
    </location>
</feature>
<proteinExistence type="predicted"/>
<comment type="caution">
    <text evidence="2">The sequence shown here is derived from an EMBL/GenBank/DDBJ whole genome shotgun (WGS) entry which is preliminary data.</text>
</comment>
<evidence type="ECO:0000256" key="1">
    <source>
        <dbReference type="SAM" id="Coils"/>
    </source>
</evidence>
<organism evidence="2 3">
    <name type="scientific">Vreelandella sedimenti</name>
    <dbReference type="NCBI Taxonomy" id="2729618"/>
    <lineage>
        <taxon>Bacteria</taxon>
        <taxon>Pseudomonadati</taxon>
        <taxon>Pseudomonadota</taxon>
        <taxon>Gammaproteobacteria</taxon>
        <taxon>Oceanospirillales</taxon>
        <taxon>Halomonadaceae</taxon>
        <taxon>Vreelandella</taxon>
    </lineage>
</organism>
<accession>A0A7Z0N5Y3</accession>
<protein>
    <submittedName>
        <fullName evidence="2">Uncharacterized protein</fullName>
    </submittedName>
</protein>
<sequence length="1244" mass="139760">MQWINQAELRDWADRIGSREQFPVMIRDLILASARDVGDIHHVRFPGGEAGQIRGYDGDLTMAVGTPYIPVGRSVWEFGTNSKPVKKFKSDYESRVQDTDESTRKDLTFVFVTPRNWDNANRKLPDFVKEYKDKGDFADVRYIDGAMLDAWLQEHGAVGAKHARQILGTVPNHGARSTEEFWNEFSNRYRQQLTEEVALAGRSAQAKEIVDHLMSDRGPLVFVGDGPDEVSAVAVAAIRQADKASREFLEARTLIVDTDEAGRSLSTAGRYGYILSPTVKEVGGSLANFGPTVSTLDYRPTGNGYSRLERPSIREMGEALKSMSYGEEEAETLARKSGRSLTILQRHAPRSGSRPPPWAEEGERLVPALLASSWSTQQTGDLEIIAELSGSSYEDYDLALRRYLTKQDTPVDLRGGFWKLQAPVDAFVNLSHLITRRHLESLAEAAFKVFTTEVPPNFADERFGRSTAPYSSLLREGIATTLLIIAAVHEEVGLEVGLDPEKFVHDLVANLPGLRDDARVILGLEGQLTYLMEAAPRPLLAALEHLLEGDEVAAVLFQENSSYGVPHSRIPNLLWALELLAWDPAYFRRTALLLAKLASMDPGGKSGNRPISSLRDLFTAWLPGTNAPMVERIAVVDEIIAEHTQVGWQLVTMLLPTLHDTKNPTQRPRYRDAGASDKEALTYGIIAETYNAMADRALSLVGDNNAHWIVVAEAFPRFSPERRDQFLSMLVPHAKSTTGEERVELRRTLRRLEDRHARFRQADWVLPEEDLKRLQEIVASMETLEPFDQARTLFDEWDPYPVEDITASERAIEQRRADAVANLAVTSGAEAIIRLAATVRFSRGVAFSAVTGIKDESILEHILVDGDPQAPAPDLSTAVAGMLRHRRGEGYDAEILSLAERSGWNAVRTASMLLDWPEERRTWKLITTLGQEAEKYFWQNRRSYRFEGSAEELEELVHRFVKAGRAGSALSLVHPREHELSWQAITAILGGRISEINAGEKNSDIDSYLLSKLFKSIRSREDVNQLELAHWEYAFFPVLEYQDGDLALYDRMVSDPEFFVSIMKDVFVADHVDPGENETTPDQRNRASISHRILMHNKRVPGQENGKIDQAELDAWIDGMNEEALKQKRTKIVPNYIGRTLAHAAEVEGIWPPPEVASAIERLRSNDVEHAIMIERFNMRGVFTKSTFEGGDQERDLATQYRRWSAANVKFPRTKAMLAAIAESWDQDAKRADEYAERNKVRSE</sequence>
<dbReference type="RefSeq" id="WP_180091167.1">
    <property type="nucleotide sequence ID" value="NZ_CAXAZJ010000003.1"/>
</dbReference>
<dbReference type="EMBL" id="JACCGK010000005">
    <property type="protein sequence ID" value="NYT72220.1"/>
    <property type="molecule type" value="Genomic_DNA"/>
</dbReference>